<organism evidence="3 4">
    <name type="scientific">Belnapia mucosa</name>
    <dbReference type="NCBI Taxonomy" id="2804532"/>
    <lineage>
        <taxon>Bacteria</taxon>
        <taxon>Pseudomonadati</taxon>
        <taxon>Pseudomonadota</taxon>
        <taxon>Alphaproteobacteria</taxon>
        <taxon>Acetobacterales</taxon>
        <taxon>Roseomonadaceae</taxon>
        <taxon>Belnapia</taxon>
    </lineage>
</organism>
<protein>
    <submittedName>
        <fullName evidence="3">Uncharacterized protein</fullName>
    </submittedName>
</protein>
<dbReference type="InterPro" id="IPR042100">
    <property type="entry name" value="Bug_dom1"/>
</dbReference>
<evidence type="ECO:0000313" key="3">
    <source>
        <dbReference type="EMBL" id="MBL6458215.1"/>
    </source>
</evidence>
<feature type="region of interest" description="Disordered" evidence="2">
    <location>
        <begin position="1"/>
        <end position="22"/>
    </location>
</feature>
<comment type="caution">
    <text evidence="3">The sequence shown here is derived from an EMBL/GenBank/DDBJ whole genome shotgun (WGS) entry which is preliminary data.</text>
</comment>
<dbReference type="Gene3D" id="3.40.190.150">
    <property type="entry name" value="Bordetella uptake gene, domain 1"/>
    <property type="match status" value="1"/>
</dbReference>
<sequence length="48" mass="4821">MPGITGRSFVVENRSGSGGNVGTETIVRATPDGNTIGLASVFLPLDCG</sequence>
<evidence type="ECO:0000256" key="2">
    <source>
        <dbReference type="SAM" id="MobiDB-lite"/>
    </source>
</evidence>
<dbReference type="RefSeq" id="WP_202827950.1">
    <property type="nucleotide sequence ID" value="NZ_JAEUXJ010000012.1"/>
</dbReference>
<dbReference type="EMBL" id="JAEUXJ010000012">
    <property type="protein sequence ID" value="MBL6458215.1"/>
    <property type="molecule type" value="Genomic_DNA"/>
</dbReference>
<reference evidence="3 4" key="1">
    <citation type="submission" date="2021-01" db="EMBL/GenBank/DDBJ databases">
        <title>Belnapia mucosa sp. nov. and Belnapia arida sp. nov., isolated from the Tabernas Desert (Almeria, Spain).</title>
        <authorList>
            <person name="Molina-Menor E."/>
            <person name="Vidal-Verdu A."/>
            <person name="Calonge A."/>
            <person name="Satari L."/>
            <person name="Pereto Magraner J."/>
            <person name="Porcar Miralles M."/>
        </authorList>
    </citation>
    <scope>NUCLEOTIDE SEQUENCE [LARGE SCALE GENOMIC DNA]</scope>
    <source>
        <strain evidence="3 4">T6</strain>
    </source>
</reference>
<proteinExistence type="inferred from homology"/>
<dbReference type="Proteomes" id="UP000606490">
    <property type="component" value="Unassembled WGS sequence"/>
</dbReference>
<evidence type="ECO:0000313" key="4">
    <source>
        <dbReference type="Proteomes" id="UP000606490"/>
    </source>
</evidence>
<name>A0ABS1V971_9PROT</name>
<dbReference type="InterPro" id="IPR005064">
    <property type="entry name" value="BUG"/>
</dbReference>
<keyword evidence="4" id="KW-1185">Reference proteome</keyword>
<dbReference type="Pfam" id="PF03401">
    <property type="entry name" value="TctC"/>
    <property type="match status" value="1"/>
</dbReference>
<gene>
    <name evidence="3" type="ORF">JMJ55_23030</name>
</gene>
<evidence type="ECO:0000256" key="1">
    <source>
        <dbReference type="ARBA" id="ARBA00006987"/>
    </source>
</evidence>
<comment type="similarity">
    <text evidence="1">Belongs to the UPF0065 (bug) family.</text>
</comment>
<accession>A0ABS1V971</accession>